<accession>F3SK99</accession>
<feature type="compositionally biased region" description="Polar residues" evidence="1">
    <location>
        <begin position="12"/>
        <end position="23"/>
    </location>
</feature>
<feature type="compositionally biased region" description="Basic and acidic residues" evidence="1">
    <location>
        <begin position="65"/>
        <end position="84"/>
    </location>
</feature>
<feature type="region of interest" description="Disordered" evidence="1">
    <location>
        <begin position="1"/>
        <end position="23"/>
    </location>
</feature>
<gene>
    <name evidence="2" type="ORF">HMPREF9397_1571</name>
</gene>
<feature type="region of interest" description="Disordered" evidence="1">
    <location>
        <begin position="65"/>
        <end position="100"/>
    </location>
</feature>
<evidence type="ECO:0000313" key="2">
    <source>
        <dbReference type="EMBL" id="EGG39500.1"/>
    </source>
</evidence>
<dbReference type="PATRIC" id="fig|888824.3.peg.1539"/>
<evidence type="ECO:0008006" key="4">
    <source>
        <dbReference type="Google" id="ProtNLM"/>
    </source>
</evidence>
<protein>
    <recommendedName>
        <fullName evidence="4">DUF5082 domain-containing protein</fullName>
    </recommendedName>
</protein>
<reference evidence="2 3" key="1">
    <citation type="submission" date="2011-03" db="EMBL/GenBank/DDBJ databases">
        <authorList>
            <person name="Muzny D."/>
            <person name="Qin X."/>
            <person name="Deng J."/>
            <person name="Jiang H."/>
            <person name="Liu Y."/>
            <person name="Qu J."/>
            <person name="Song X.-Z."/>
            <person name="Zhang L."/>
            <person name="Thornton R."/>
            <person name="Coyle M."/>
            <person name="Francisco L."/>
            <person name="Jackson L."/>
            <person name="Javaid M."/>
            <person name="Korchina V."/>
            <person name="Kovar C."/>
            <person name="Mata R."/>
            <person name="Mathew T."/>
            <person name="Ngo R."/>
            <person name="Nguyen L."/>
            <person name="Nguyen N."/>
            <person name="Okwuonu G."/>
            <person name="Ongeri F."/>
            <person name="Pham C."/>
            <person name="Simmons D."/>
            <person name="Wilczek-Boney K."/>
            <person name="Hale W."/>
            <person name="Jakkamsetti A."/>
            <person name="Pham P."/>
            <person name="Ruth R."/>
            <person name="San Lucas F."/>
            <person name="Warren J."/>
            <person name="Zhang J."/>
            <person name="Zhao Z."/>
            <person name="Zhou C."/>
            <person name="Zhu D."/>
            <person name="Lee S."/>
            <person name="Bess C."/>
            <person name="Blankenburg K."/>
            <person name="Forbes L."/>
            <person name="Fu Q."/>
            <person name="Gubbala S."/>
            <person name="Hirani K."/>
            <person name="Jayaseelan J.C."/>
            <person name="Lara F."/>
            <person name="Munidasa M."/>
            <person name="Palculict T."/>
            <person name="Patil S."/>
            <person name="Pu L.-L."/>
            <person name="Saada N."/>
            <person name="Tang L."/>
            <person name="Weissenberger G."/>
            <person name="Zhu Y."/>
            <person name="Hemphill L."/>
            <person name="Shang Y."/>
            <person name="Youmans B."/>
            <person name="Ayvaz T."/>
            <person name="Ross M."/>
            <person name="Santibanez J."/>
            <person name="Aqrawi P."/>
            <person name="Gross S."/>
            <person name="Joshi V."/>
            <person name="Fowler G."/>
            <person name="Nazareth L."/>
            <person name="Reid J."/>
            <person name="Worley K."/>
            <person name="Petrosino J."/>
            <person name="Highlander S."/>
            <person name="Gibbs R."/>
        </authorList>
    </citation>
    <scope>NUCLEOTIDE SEQUENCE [LARGE SCALE GENOMIC DNA]</scope>
    <source>
        <strain evidence="2 3">SK1087</strain>
    </source>
</reference>
<dbReference type="AlphaFoldDB" id="F3SK99"/>
<evidence type="ECO:0000313" key="3">
    <source>
        <dbReference type="Proteomes" id="UP000003378"/>
    </source>
</evidence>
<dbReference type="Proteomes" id="UP000003378">
    <property type="component" value="Unassembled WGS sequence"/>
</dbReference>
<organism evidence="2 3">
    <name type="scientific">Streptococcus sanguinis SK1087</name>
    <dbReference type="NCBI Taxonomy" id="888824"/>
    <lineage>
        <taxon>Bacteria</taxon>
        <taxon>Bacillati</taxon>
        <taxon>Bacillota</taxon>
        <taxon>Bacilli</taxon>
        <taxon>Lactobacillales</taxon>
        <taxon>Streptococcaceae</taxon>
        <taxon>Streptococcus</taxon>
    </lineage>
</organism>
<evidence type="ECO:0000256" key="1">
    <source>
        <dbReference type="SAM" id="MobiDB-lite"/>
    </source>
</evidence>
<comment type="caution">
    <text evidence="2">The sequence shown here is derived from an EMBL/GenBank/DDBJ whole genome shotgun (WGS) entry which is preliminary data.</text>
</comment>
<name>F3SK99_STRSA</name>
<sequence>MEMSDASYYQGLANQESQNHDNAISQKAAIDAKISRLETAKSDLSTQINNFQTGIIDALTKIKGEDGSQFKGDRKTKYAEKHDSANTAASTNKTSHDTNLSSIDTKIESLQTESANLQTAADTAYNNMLNYQSLANSASSE</sequence>
<proteinExistence type="predicted"/>
<dbReference type="EMBL" id="AFDP01000017">
    <property type="protein sequence ID" value="EGG39500.1"/>
    <property type="molecule type" value="Genomic_DNA"/>
</dbReference>
<dbReference type="HOGENOM" id="CLU_1854151_0_0_9"/>
<feature type="compositionally biased region" description="Polar residues" evidence="1">
    <location>
        <begin position="85"/>
        <end position="100"/>
    </location>
</feature>